<evidence type="ECO:0000259" key="1">
    <source>
        <dbReference type="SMART" id="SM00849"/>
    </source>
</evidence>
<dbReference type="PANTHER" id="PTHR43546:SF3">
    <property type="entry name" value="UPF0173 METAL-DEPENDENT HYDROLASE MJ1163"/>
    <property type="match status" value="1"/>
</dbReference>
<protein>
    <recommendedName>
        <fullName evidence="1">Metallo-beta-lactamase domain-containing protein</fullName>
    </recommendedName>
</protein>
<accession>S5THU8</accession>
<dbReference type="Proteomes" id="UP000015388">
    <property type="component" value="Chromosome"/>
</dbReference>
<dbReference type="STRING" id="1224163.B841_04955"/>
<dbReference type="AlphaFoldDB" id="S5THU8"/>
<dbReference type="InterPro" id="IPR050114">
    <property type="entry name" value="UPF0173_UPF0282_UlaG_hydrolase"/>
</dbReference>
<dbReference type="InterPro" id="IPR001279">
    <property type="entry name" value="Metallo-B-lactamas"/>
</dbReference>
<dbReference type="eggNOG" id="COG2220">
    <property type="taxonomic scope" value="Bacteria"/>
</dbReference>
<evidence type="ECO:0000313" key="2">
    <source>
        <dbReference type="EMBL" id="AGS34466.1"/>
    </source>
</evidence>
<dbReference type="Pfam" id="PF13483">
    <property type="entry name" value="Lactamase_B_3"/>
    <property type="match status" value="1"/>
</dbReference>
<dbReference type="SUPFAM" id="SSF56281">
    <property type="entry name" value="Metallo-hydrolase/oxidoreductase"/>
    <property type="match status" value="1"/>
</dbReference>
<feature type="domain" description="Metallo-beta-lactamase" evidence="1">
    <location>
        <begin position="10"/>
        <end position="173"/>
    </location>
</feature>
<dbReference type="EMBL" id="CP003924">
    <property type="protein sequence ID" value="AGS34466.1"/>
    <property type="molecule type" value="Genomic_DNA"/>
</dbReference>
<dbReference type="KEGG" id="cmd:B841_04955"/>
<dbReference type="Gene3D" id="3.60.15.10">
    <property type="entry name" value="Ribonuclease Z/Hydroxyacylglutathione hydrolase-like"/>
    <property type="match status" value="1"/>
</dbReference>
<sequence>MDTMKITRRFHSCVELAKNETTLLIDPGSFEVPANLAEVDAVLVTHIHPDHVDAEALATAQKRSPGLKVYGPAELREHADVDYTAVTDGDAFTVGDFDVSVHRWPHGAITESTPLPDNLGYLVDGRVLHTGDSFPDLEGVEVALVPVSAPWLKMLDVEAFLKTTKPTSFIGVHDGIDNDFGLALRKNLLTKLAEENGLNYLPLRPGDATEI</sequence>
<gene>
    <name evidence="2" type="ORF">B841_04955</name>
</gene>
<dbReference type="PANTHER" id="PTHR43546">
    <property type="entry name" value="UPF0173 METAL-DEPENDENT HYDROLASE MJ1163-RELATED"/>
    <property type="match status" value="1"/>
</dbReference>
<keyword evidence="3" id="KW-1185">Reference proteome</keyword>
<evidence type="ECO:0000313" key="3">
    <source>
        <dbReference type="Proteomes" id="UP000015388"/>
    </source>
</evidence>
<reference evidence="2 3" key="1">
    <citation type="submission" date="2012-11" db="EMBL/GenBank/DDBJ databases">
        <title>The complete genome sequence of Corynebacterium maris Coryn-1 (=DSM 45190).</title>
        <authorList>
            <person name="Schaffert L."/>
            <person name="Albersmeier A."/>
            <person name="Kalinowski J."/>
            <person name="Ruckert C."/>
        </authorList>
    </citation>
    <scope>NUCLEOTIDE SEQUENCE [LARGE SCALE GENOMIC DNA]</scope>
    <source>
        <strain evidence="3">Coryn-1</strain>
    </source>
</reference>
<name>S5THU8_9CORY</name>
<dbReference type="HOGENOM" id="CLU_091682_0_0_11"/>
<organism evidence="2 3">
    <name type="scientific">Corynebacterium maris DSM 45190</name>
    <dbReference type="NCBI Taxonomy" id="1224163"/>
    <lineage>
        <taxon>Bacteria</taxon>
        <taxon>Bacillati</taxon>
        <taxon>Actinomycetota</taxon>
        <taxon>Actinomycetes</taxon>
        <taxon>Mycobacteriales</taxon>
        <taxon>Corynebacteriaceae</taxon>
        <taxon>Corynebacterium</taxon>
    </lineage>
</organism>
<proteinExistence type="predicted"/>
<dbReference type="PATRIC" id="fig|1224163.3.peg.991"/>
<dbReference type="InterPro" id="IPR036866">
    <property type="entry name" value="RibonucZ/Hydroxyglut_hydro"/>
</dbReference>
<dbReference type="SMART" id="SM00849">
    <property type="entry name" value="Lactamase_B"/>
    <property type="match status" value="1"/>
</dbReference>